<sequence length="420" mass="47586">QSDKIGGRCTAFRLQSPGEEDEYIEVGASIFVKANHNLVDASKKFGLKVKQLDDEMLAIWNGKEFIFEEKKNQLQRLLKTTRDNFLKSYQSPEAFHTISDFAQRFKLDKVASVFSNHFLQDNNIDDQYNTEVVEVATRVNYGSNLHEIHALGALVTMAADDALQIQGGNFQIFEGMVGRSKANVRLGTKIARIQRLESKSNDTESRFEITTTTGQKEIFDTIVIAAPIQSTDIKFDFDMPPVPEVKYRTIYATFVRGHVNPAYFNVASVKDFPAHILTTNSGAEFISLSIQTRLKNGETVTKIFSQDPIQDELLDRLYSNRTWVKSKLWKAYPHLEPLPLTDSDPLAPLNEEKLPEQQQQQQQQQLSQAAWGKVEVVPGLFYLNAFEPLISTMETETIAGKNVARLVRDRILGYCPVEKI</sequence>
<dbReference type="Gene3D" id="3.90.660.10">
    <property type="match status" value="1"/>
</dbReference>
<dbReference type="PANTHER" id="PTHR15944:SF0">
    <property type="entry name" value="PRENYLCYSTEINE LYASE DOMAIN-CONTAINING PROTEIN"/>
    <property type="match status" value="1"/>
</dbReference>
<dbReference type="InterPro" id="IPR036188">
    <property type="entry name" value="FAD/NAD-bd_sf"/>
</dbReference>
<comment type="caution">
    <text evidence="9">The sequence shown here is derived from an EMBL/GenBank/DDBJ whole genome shotgun (WGS) entry which is preliminary data.</text>
</comment>
<evidence type="ECO:0000256" key="1">
    <source>
        <dbReference type="ARBA" id="ARBA00001974"/>
    </source>
</evidence>
<evidence type="ECO:0000256" key="5">
    <source>
        <dbReference type="ARBA" id="ARBA00022827"/>
    </source>
</evidence>
<protein>
    <recommendedName>
        <fullName evidence="8">Prenylcysteine lyase domain-containing protein</fullName>
    </recommendedName>
</protein>
<evidence type="ECO:0000313" key="10">
    <source>
        <dbReference type="Proteomes" id="UP000703661"/>
    </source>
</evidence>
<dbReference type="InterPro" id="IPR010795">
    <property type="entry name" value="Prenylcys_lyase"/>
</dbReference>
<dbReference type="InterPro" id="IPR017046">
    <property type="entry name" value="Prenylcysteine_Oxase1"/>
</dbReference>
<organism evidence="9 10">
    <name type="scientific">Entomortierella chlamydospora</name>
    <dbReference type="NCBI Taxonomy" id="101097"/>
    <lineage>
        <taxon>Eukaryota</taxon>
        <taxon>Fungi</taxon>
        <taxon>Fungi incertae sedis</taxon>
        <taxon>Mucoromycota</taxon>
        <taxon>Mortierellomycotina</taxon>
        <taxon>Mortierellomycetes</taxon>
        <taxon>Mortierellales</taxon>
        <taxon>Mortierellaceae</taxon>
        <taxon>Entomortierella</taxon>
    </lineage>
</organism>
<keyword evidence="6" id="KW-0560">Oxidoreductase</keyword>
<keyword evidence="7" id="KW-0325">Glycoprotein</keyword>
<comment type="similarity">
    <text evidence="2">Belongs to the prenylcysteine oxidase family.</text>
</comment>
<evidence type="ECO:0000256" key="2">
    <source>
        <dbReference type="ARBA" id="ARBA00009967"/>
    </source>
</evidence>
<evidence type="ECO:0000256" key="3">
    <source>
        <dbReference type="ARBA" id="ARBA00022630"/>
    </source>
</evidence>
<keyword evidence="10" id="KW-1185">Reference proteome</keyword>
<keyword evidence="4" id="KW-0732">Signal</keyword>
<dbReference type="SUPFAM" id="SSF51905">
    <property type="entry name" value="FAD/NAD(P)-binding domain"/>
    <property type="match status" value="1"/>
</dbReference>
<evidence type="ECO:0000256" key="7">
    <source>
        <dbReference type="ARBA" id="ARBA00023180"/>
    </source>
</evidence>
<dbReference type="GO" id="GO:0001735">
    <property type="term" value="F:prenylcysteine oxidase activity"/>
    <property type="evidence" value="ECO:0007669"/>
    <property type="project" value="InterPro"/>
</dbReference>
<proteinExistence type="inferred from homology"/>
<dbReference type="GO" id="GO:0030328">
    <property type="term" value="P:prenylcysteine catabolic process"/>
    <property type="evidence" value="ECO:0007669"/>
    <property type="project" value="InterPro"/>
</dbReference>
<dbReference type="Gene3D" id="1.10.405.10">
    <property type="entry name" value="Guanine Nucleotide Dissociation Inhibitor, domain 1"/>
    <property type="match status" value="1"/>
</dbReference>
<comment type="cofactor">
    <cofactor evidence="1">
        <name>FAD</name>
        <dbReference type="ChEBI" id="CHEBI:57692"/>
    </cofactor>
</comment>
<keyword evidence="5" id="KW-0274">FAD</keyword>
<reference evidence="9" key="1">
    <citation type="journal article" date="2020" name="Fungal Divers.">
        <title>Resolving the Mortierellaceae phylogeny through synthesis of multi-gene phylogenetics and phylogenomics.</title>
        <authorList>
            <person name="Vandepol N."/>
            <person name="Liber J."/>
            <person name="Desiro A."/>
            <person name="Na H."/>
            <person name="Kennedy M."/>
            <person name="Barry K."/>
            <person name="Grigoriev I.V."/>
            <person name="Miller A.N."/>
            <person name="O'Donnell K."/>
            <person name="Stajich J.E."/>
            <person name="Bonito G."/>
        </authorList>
    </citation>
    <scope>NUCLEOTIDE SEQUENCE</scope>
    <source>
        <strain evidence="9">NRRL 2769</strain>
    </source>
</reference>
<dbReference type="Proteomes" id="UP000703661">
    <property type="component" value="Unassembled WGS sequence"/>
</dbReference>
<evidence type="ECO:0000259" key="8">
    <source>
        <dbReference type="Pfam" id="PF07156"/>
    </source>
</evidence>
<gene>
    <name evidence="9" type="ORF">BGZ80_004001</name>
</gene>
<dbReference type="Gene3D" id="3.50.50.60">
    <property type="entry name" value="FAD/NAD(P)-binding domain"/>
    <property type="match status" value="1"/>
</dbReference>
<dbReference type="Pfam" id="PF07156">
    <property type="entry name" value="Prenylcys_lyase"/>
    <property type="match status" value="2"/>
</dbReference>
<name>A0A9P6SWL2_9FUNG</name>
<feature type="domain" description="Prenylcysteine lyase" evidence="8">
    <location>
        <begin position="373"/>
        <end position="411"/>
    </location>
</feature>
<evidence type="ECO:0000313" key="9">
    <source>
        <dbReference type="EMBL" id="KAG0007974.1"/>
    </source>
</evidence>
<dbReference type="PANTHER" id="PTHR15944">
    <property type="entry name" value="FARNESYLCYSTEINE LYASE"/>
    <property type="match status" value="1"/>
</dbReference>
<feature type="domain" description="Prenylcysteine lyase" evidence="8">
    <location>
        <begin position="73"/>
        <end position="337"/>
    </location>
</feature>
<dbReference type="EMBL" id="JAAAID010002096">
    <property type="protein sequence ID" value="KAG0007974.1"/>
    <property type="molecule type" value="Genomic_DNA"/>
</dbReference>
<accession>A0A9P6SWL2</accession>
<dbReference type="AlphaFoldDB" id="A0A9P6SWL2"/>
<feature type="non-terminal residue" evidence="9">
    <location>
        <position position="1"/>
    </location>
</feature>
<dbReference type="GO" id="GO:0030327">
    <property type="term" value="P:prenylated protein catabolic process"/>
    <property type="evidence" value="ECO:0007669"/>
    <property type="project" value="TreeGrafter"/>
</dbReference>
<evidence type="ECO:0000256" key="6">
    <source>
        <dbReference type="ARBA" id="ARBA00023002"/>
    </source>
</evidence>
<keyword evidence="3" id="KW-0285">Flavoprotein</keyword>
<evidence type="ECO:0000256" key="4">
    <source>
        <dbReference type="ARBA" id="ARBA00022729"/>
    </source>
</evidence>